<evidence type="ECO:0000313" key="15">
    <source>
        <dbReference type="EMBL" id="MBF9130644.1"/>
    </source>
</evidence>
<dbReference type="Pfam" id="PF00512">
    <property type="entry name" value="HisKA"/>
    <property type="match status" value="1"/>
</dbReference>
<dbReference type="EMBL" id="JADPUN010000165">
    <property type="protein sequence ID" value="MBF9130644.1"/>
    <property type="molecule type" value="Genomic_DNA"/>
</dbReference>
<comment type="caution">
    <text evidence="15">The sequence shown here is derived from an EMBL/GenBank/DDBJ whole genome shotgun (WGS) entry which is preliminary data.</text>
</comment>
<evidence type="ECO:0000256" key="7">
    <source>
        <dbReference type="ARBA" id="ARBA00022692"/>
    </source>
</evidence>
<keyword evidence="6" id="KW-0808">Transferase</keyword>
<protein>
    <recommendedName>
        <fullName evidence="4">histidine kinase</fullName>
        <ecNumber evidence="4">2.7.13.3</ecNumber>
    </recommendedName>
</protein>
<dbReference type="SUPFAM" id="SSF158472">
    <property type="entry name" value="HAMP domain-like"/>
    <property type="match status" value="1"/>
</dbReference>
<keyword evidence="10" id="KW-0902">Two-component regulatory system</keyword>
<dbReference type="SUPFAM" id="SSF55874">
    <property type="entry name" value="ATPase domain of HSP90 chaperone/DNA topoisomerase II/histidine kinase"/>
    <property type="match status" value="1"/>
</dbReference>
<dbReference type="SMART" id="SM00387">
    <property type="entry name" value="HATPase_c"/>
    <property type="match status" value="1"/>
</dbReference>
<keyword evidence="5" id="KW-0597">Phosphoprotein</keyword>
<evidence type="ECO:0000256" key="1">
    <source>
        <dbReference type="ARBA" id="ARBA00000085"/>
    </source>
</evidence>
<dbReference type="InterPro" id="IPR003661">
    <property type="entry name" value="HisK_dim/P_dom"/>
</dbReference>
<evidence type="ECO:0000256" key="8">
    <source>
        <dbReference type="ARBA" id="ARBA00022777"/>
    </source>
</evidence>
<dbReference type="Gene3D" id="1.10.287.130">
    <property type="match status" value="1"/>
</dbReference>
<evidence type="ECO:0000256" key="5">
    <source>
        <dbReference type="ARBA" id="ARBA00022553"/>
    </source>
</evidence>
<dbReference type="GO" id="GO:0016301">
    <property type="term" value="F:kinase activity"/>
    <property type="evidence" value="ECO:0007669"/>
    <property type="project" value="UniProtKB-KW"/>
</dbReference>
<reference evidence="15 16" key="1">
    <citation type="submission" date="2020-11" db="EMBL/GenBank/DDBJ databases">
        <title>A novel isolate from a Black sea contaminated sediment with potential to produce alkanes: Plantactinospora alkalitolerans sp. nov.</title>
        <authorList>
            <person name="Carro L."/>
            <person name="Veyisoglu A."/>
            <person name="Guven K."/>
            <person name="Schumann P."/>
            <person name="Klenk H.-P."/>
            <person name="Sahin N."/>
        </authorList>
    </citation>
    <scope>NUCLEOTIDE SEQUENCE [LARGE SCALE GENOMIC DNA]</scope>
    <source>
        <strain evidence="15 16">S1510</strain>
    </source>
</reference>
<keyword evidence="8 15" id="KW-0418">Kinase</keyword>
<gene>
    <name evidence="15" type="ORF">I0C86_17005</name>
</gene>
<dbReference type="InterPro" id="IPR005467">
    <property type="entry name" value="His_kinase_dom"/>
</dbReference>
<dbReference type="InterPro" id="IPR003594">
    <property type="entry name" value="HATPase_dom"/>
</dbReference>
<dbReference type="PROSITE" id="PS50885">
    <property type="entry name" value="HAMP"/>
    <property type="match status" value="1"/>
</dbReference>
<evidence type="ECO:0000259" key="14">
    <source>
        <dbReference type="PROSITE" id="PS50885"/>
    </source>
</evidence>
<dbReference type="InterPro" id="IPR036890">
    <property type="entry name" value="HATPase_C_sf"/>
</dbReference>
<dbReference type="InterPro" id="IPR004358">
    <property type="entry name" value="Sig_transdc_His_kin-like_C"/>
</dbReference>
<comment type="subcellular location">
    <subcellularLocation>
        <location evidence="3">Cell membrane</location>
    </subcellularLocation>
    <subcellularLocation>
        <location evidence="2">Membrane</location>
        <topology evidence="2">Multi-pass membrane protein</topology>
    </subcellularLocation>
</comment>
<evidence type="ECO:0000256" key="11">
    <source>
        <dbReference type="ARBA" id="ARBA00023136"/>
    </source>
</evidence>
<dbReference type="EC" id="2.7.13.3" evidence="4"/>
<evidence type="ECO:0000256" key="9">
    <source>
        <dbReference type="ARBA" id="ARBA00022989"/>
    </source>
</evidence>
<feature type="domain" description="HAMP" evidence="14">
    <location>
        <begin position="111"/>
        <end position="169"/>
    </location>
</feature>
<evidence type="ECO:0000259" key="13">
    <source>
        <dbReference type="PROSITE" id="PS50109"/>
    </source>
</evidence>
<feature type="transmembrane region" description="Helical" evidence="12">
    <location>
        <begin position="87"/>
        <end position="109"/>
    </location>
</feature>
<dbReference type="SUPFAM" id="SSF47384">
    <property type="entry name" value="Homodimeric domain of signal transducing histidine kinase"/>
    <property type="match status" value="1"/>
</dbReference>
<dbReference type="Pfam" id="PF00672">
    <property type="entry name" value="HAMP"/>
    <property type="match status" value="1"/>
</dbReference>
<dbReference type="CDD" id="cd00082">
    <property type="entry name" value="HisKA"/>
    <property type="match status" value="1"/>
</dbReference>
<evidence type="ECO:0000256" key="2">
    <source>
        <dbReference type="ARBA" id="ARBA00004141"/>
    </source>
</evidence>
<keyword evidence="16" id="KW-1185">Reference proteome</keyword>
<comment type="catalytic activity">
    <reaction evidence="1">
        <text>ATP + protein L-histidine = ADP + protein N-phospho-L-histidine.</text>
        <dbReference type="EC" id="2.7.13.3"/>
    </reaction>
</comment>
<evidence type="ECO:0000256" key="3">
    <source>
        <dbReference type="ARBA" id="ARBA00004236"/>
    </source>
</evidence>
<name>A0ABS0GXH0_9ACTN</name>
<sequence length="428" mass="45706">MKRLTIRARLTIVYGGLFLLAGIVLLGVTYVLVKQQLPATFGVSLNAFRQPLNGLPGQIASPEDAEQLRMYARQVQDQARQDALETLLTQGGIALGVVSATAIAFGWLLSGRALQPLNQITGTARRIAGAGAAGRGLHERIALRGPRDEVRELADTFDLMLERLDQSFDGQRRFIANASHELRTPLALNRSLLELAITRPEAPAELRQLGETLLSINERHERLIDGLLTLADSDQQIVDRTSIDLAEVAAHVTDQATAGTQLSVHRYLAPARTTGDPILLERLAQNLLENAVRHNVPTGGEVWINTGTVDGWATLVVANTGPVVPGYEIETLFQPFRRLRQERVDGGRGFGLGLSIVRAVSGAHGGSVRAEPREGGGLVVTVVLPADPAESSGGFSTAGEPRWNLSPAATIGAAANTPVPAAIGAHRP</sequence>
<dbReference type="SMART" id="SM00304">
    <property type="entry name" value="HAMP"/>
    <property type="match status" value="1"/>
</dbReference>
<feature type="domain" description="Histidine kinase" evidence="13">
    <location>
        <begin position="177"/>
        <end position="388"/>
    </location>
</feature>
<accession>A0ABS0GXH0</accession>
<keyword evidence="9 12" id="KW-1133">Transmembrane helix</keyword>
<dbReference type="InterPro" id="IPR036097">
    <property type="entry name" value="HisK_dim/P_sf"/>
</dbReference>
<dbReference type="InterPro" id="IPR050428">
    <property type="entry name" value="TCS_sensor_his_kinase"/>
</dbReference>
<keyword evidence="11 12" id="KW-0472">Membrane</keyword>
<evidence type="ECO:0000313" key="16">
    <source>
        <dbReference type="Proteomes" id="UP000638560"/>
    </source>
</evidence>
<keyword evidence="7 12" id="KW-0812">Transmembrane</keyword>
<evidence type="ECO:0000256" key="12">
    <source>
        <dbReference type="SAM" id="Phobius"/>
    </source>
</evidence>
<dbReference type="PROSITE" id="PS50109">
    <property type="entry name" value="HIS_KIN"/>
    <property type="match status" value="1"/>
</dbReference>
<dbReference type="Pfam" id="PF02518">
    <property type="entry name" value="HATPase_c"/>
    <property type="match status" value="1"/>
</dbReference>
<dbReference type="PANTHER" id="PTHR45436:SF15">
    <property type="entry name" value="SENSOR HISTIDINE KINASE CUSS"/>
    <property type="match status" value="1"/>
</dbReference>
<dbReference type="Gene3D" id="6.10.340.10">
    <property type="match status" value="1"/>
</dbReference>
<dbReference type="Gene3D" id="3.30.565.10">
    <property type="entry name" value="Histidine kinase-like ATPase, C-terminal domain"/>
    <property type="match status" value="1"/>
</dbReference>
<dbReference type="InterPro" id="IPR003660">
    <property type="entry name" value="HAMP_dom"/>
</dbReference>
<dbReference type="CDD" id="cd00075">
    <property type="entry name" value="HATPase"/>
    <property type="match status" value="1"/>
</dbReference>
<evidence type="ECO:0000256" key="6">
    <source>
        <dbReference type="ARBA" id="ARBA00022679"/>
    </source>
</evidence>
<proteinExistence type="predicted"/>
<feature type="transmembrane region" description="Helical" evidence="12">
    <location>
        <begin position="12"/>
        <end position="33"/>
    </location>
</feature>
<dbReference type="SMART" id="SM00388">
    <property type="entry name" value="HisKA"/>
    <property type="match status" value="1"/>
</dbReference>
<dbReference type="PANTHER" id="PTHR45436">
    <property type="entry name" value="SENSOR HISTIDINE KINASE YKOH"/>
    <property type="match status" value="1"/>
</dbReference>
<dbReference type="Proteomes" id="UP000638560">
    <property type="component" value="Unassembled WGS sequence"/>
</dbReference>
<evidence type="ECO:0000256" key="4">
    <source>
        <dbReference type="ARBA" id="ARBA00012438"/>
    </source>
</evidence>
<organism evidence="15 16">
    <name type="scientific">Plantactinospora alkalitolerans</name>
    <dbReference type="NCBI Taxonomy" id="2789879"/>
    <lineage>
        <taxon>Bacteria</taxon>
        <taxon>Bacillati</taxon>
        <taxon>Actinomycetota</taxon>
        <taxon>Actinomycetes</taxon>
        <taxon>Micromonosporales</taxon>
        <taxon>Micromonosporaceae</taxon>
        <taxon>Plantactinospora</taxon>
    </lineage>
</organism>
<evidence type="ECO:0000256" key="10">
    <source>
        <dbReference type="ARBA" id="ARBA00023012"/>
    </source>
</evidence>
<dbReference type="RefSeq" id="WP_196202210.1">
    <property type="nucleotide sequence ID" value="NZ_JADPUN010000165.1"/>
</dbReference>
<dbReference type="PRINTS" id="PR00344">
    <property type="entry name" value="BCTRLSENSOR"/>
</dbReference>